<dbReference type="AlphaFoldDB" id="A0A2H1EC70"/>
<organism evidence="2 3">
    <name type="scientific">Tenacibaculum maritimum NCIMB 2154</name>
    <dbReference type="NCBI Taxonomy" id="1349785"/>
    <lineage>
        <taxon>Bacteria</taxon>
        <taxon>Pseudomonadati</taxon>
        <taxon>Bacteroidota</taxon>
        <taxon>Flavobacteriia</taxon>
        <taxon>Flavobacteriales</taxon>
        <taxon>Flavobacteriaceae</taxon>
        <taxon>Tenacibaculum</taxon>
    </lineage>
</organism>
<dbReference type="Proteomes" id="UP000231564">
    <property type="component" value="Chromosome MARIT"/>
</dbReference>
<evidence type="ECO:0000313" key="2">
    <source>
        <dbReference type="EMBL" id="SFZ84037.1"/>
    </source>
</evidence>
<reference evidence="2 3" key="1">
    <citation type="submission" date="2016-11" db="EMBL/GenBank/DDBJ databases">
        <authorList>
            <person name="Jaros S."/>
            <person name="Januszkiewicz K."/>
            <person name="Wedrychowicz H."/>
        </authorList>
    </citation>
    <scope>NUCLEOTIDE SEQUENCE [LARGE SCALE GENOMIC DNA]</scope>
    <source>
        <strain evidence="2">NCIMB 2154T</strain>
    </source>
</reference>
<dbReference type="KEGG" id="tmar:MARIT_2480"/>
<dbReference type="GeneID" id="47723948"/>
<protein>
    <submittedName>
        <fullName evidence="2">Probable lipoprotein</fullName>
    </submittedName>
</protein>
<keyword evidence="2" id="KW-0449">Lipoprotein</keyword>
<accession>A0A2H1EC70</accession>
<name>A0A2H1EC70_9FLAO</name>
<dbReference type="OrthoDB" id="9816120at2"/>
<evidence type="ECO:0000256" key="1">
    <source>
        <dbReference type="SAM" id="SignalP"/>
    </source>
</evidence>
<dbReference type="EMBL" id="LT634361">
    <property type="protein sequence ID" value="SFZ84037.1"/>
    <property type="molecule type" value="Genomic_DNA"/>
</dbReference>
<sequence length="197" mass="22777">MLNNKQILSLFLLILFAFSSCYKQAKKKNNITNSSDKEVVIQEKKQNGANAKDILSQRIKNYLTTVFLDESDLKIMPVEDRKFQYTSIDLNNDGIDEIFVYLNSRYFCGSGGCTFLLLDTNLNLITEFTVTRPPLLVSDTMENNWKKLYLLSDGYREMVYNIQNKSYPANPSVEKEVKDFNTKNLTTLFSSEKTFSY</sequence>
<keyword evidence="3" id="KW-1185">Reference proteome</keyword>
<feature type="chain" id="PRO_5013950708" evidence="1">
    <location>
        <begin position="26"/>
        <end position="197"/>
    </location>
</feature>
<dbReference type="RefSeq" id="WP_100211621.1">
    <property type="nucleotide sequence ID" value="NZ_LT634361.1"/>
</dbReference>
<dbReference type="PROSITE" id="PS51257">
    <property type="entry name" value="PROKAR_LIPOPROTEIN"/>
    <property type="match status" value="1"/>
</dbReference>
<feature type="signal peptide" evidence="1">
    <location>
        <begin position="1"/>
        <end position="25"/>
    </location>
</feature>
<keyword evidence="1" id="KW-0732">Signal</keyword>
<evidence type="ECO:0000313" key="3">
    <source>
        <dbReference type="Proteomes" id="UP000231564"/>
    </source>
</evidence>
<gene>
    <name evidence="2" type="ORF">MARIT_2480</name>
</gene>
<proteinExistence type="predicted"/>
<dbReference type="STRING" id="1349785.GCA_000509405_02303"/>